<feature type="transmembrane region" description="Helical" evidence="9">
    <location>
        <begin position="1061"/>
        <end position="1082"/>
    </location>
</feature>
<evidence type="ECO:0000313" key="13">
    <source>
        <dbReference type="EMBL" id="CAF1356313.1"/>
    </source>
</evidence>
<gene>
    <name evidence="12" type="ORF">BJG266_LOCUS24592</name>
    <name evidence="13" type="ORF">QVE165_LOCUS34285</name>
</gene>
<dbReference type="OrthoDB" id="10063518at2759"/>
<feature type="transmembrane region" description="Helical" evidence="9">
    <location>
        <begin position="718"/>
        <end position="737"/>
    </location>
</feature>
<reference evidence="13" key="1">
    <citation type="submission" date="2021-02" db="EMBL/GenBank/DDBJ databases">
        <authorList>
            <person name="Nowell W R."/>
        </authorList>
    </citation>
    <scope>NUCLEOTIDE SEQUENCE</scope>
</reference>
<feature type="domain" description="TRPM-like" evidence="11">
    <location>
        <begin position="527"/>
        <end position="683"/>
    </location>
</feature>
<keyword evidence="5" id="KW-0406">Ion transport</keyword>
<keyword evidence="6 9" id="KW-0472">Membrane</keyword>
<dbReference type="InterPro" id="IPR041491">
    <property type="entry name" value="TRPM_SLOG"/>
</dbReference>
<evidence type="ECO:0000256" key="5">
    <source>
        <dbReference type="ARBA" id="ARBA00023065"/>
    </source>
</evidence>
<sequence>MPSNRINITTESILVRNNNNKETWKELVEKKIKEKEGILAQVTCHVFSESSGTKYDKNKKCACGRLARQHSFTGLSKSDYADETNFNEDKFITELLPLSVYGQLGQFSDGARFIRCYADDPIVHDPLTDLIIEDVRIKPTLLVSCFGGAKYFNMTNELENEFKNGISQIATTPGVWLLTTGLNHGVSKFIGNIVHQSMLLNKRSVKATLIGITSWGILSENTRNVLKKKLTSNLNWNENETLDKYHTHFLLLDDGRMNIHLGDQPRSQFVDALTKKVECHAITIIIEGGLNTLEVILHDMNKKRPVVIVQGSGRLSDLIGKLLDISNKKKITQEFDIENEIILFFPKFKTENDEEKQKTIVSSLNEVLDMKYRQYLNIFKLERDKSLTETIFKAVDKAQIDSNQQPNFLKLAISWNYKDRAKTMSNRSQDNTDRYPEFFYQSLIENRPVFVDYFLRRYHNPLKIFISKENKGSNNKNNELIVSLRKPCEKCGSGESLCLLHAFGFISKLYQKTEFVFDNWPIPKTIEELDKNYRKLIGPFIKSFYFDYNTIDRFLLYTRFKKKSYSDADYLNKQINKQEMLREIFLWSVYSGYSDIAFVLLSQMQSRIMASLIAVRIAQRISSDTHQLDLHHKFHQQSKDYEEYANMCIKSCFEYDERLTCQILVRENPLFGHVNCMQVAIACQSIPIVNTHGFIEVVNEEWFGHVIINTTDSFGTKLLFLFNLITFGFILSSSYFIKYRQMDNYDQILDEDRINCVNQHNSRWKGIEDQKIKNPSYWRKLYHFHSAPMVKMGYHFIIYVWFLLVFSYMMLFDIKYNEGSFHWTKIYLIVTVSTMLIEDFRQIIVNYHTQMMETWNWSDAWLVPSFATPYILFYIGIICYYQSTDNLELFTTARIILAIDLEVWFLFSLRFVSAIKLLGPKLIMIRNMLKDLIAFIYIIFVCIAAYGVVSRALVMYNYIDFTAKSVFTAVFYQPYWLLYSVADNETGYLDNIISNGTASEVAEATVNHILLTFHMLFINILILNLLIAVFNFSINDVQEKNEFFWRFQRYELTREYFEKPIFAYPPLSIIAYIIWLIQVIFCKGTTFRVFKRLCNQSEMDIYWSEFESAATDKYARQFIEENYRPKDDITISTLQTQINILQDENEQMRNETNEIKNRTTIGMKWMISAMKRVKMSRVDPPPEFKD</sequence>
<dbReference type="PANTHER" id="PTHR13800">
    <property type="entry name" value="TRANSIENT RECEPTOR POTENTIAL CATION CHANNEL, SUBFAMILY M, MEMBER 6"/>
    <property type="match status" value="1"/>
</dbReference>
<feature type="transmembrane region" description="Helical" evidence="9">
    <location>
        <begin position="860"/>
        <end position="881"/>
    </location>
</feature>
<accession>A0A815HN37</accession>
<evidence type="ECO:0000256" key="2">
    <source>
        <dbReference type="ARBA" id="ARBA00022448"/>
    </source>
</evidence>
<keyword evidence="2" id="KW-0813">Transport</keyword>
<protein>
    <submittedName>
        <fullName evidence="13">Uncharacterized protein</fullName>
    </submittedName>
</protein>
<dbReference type="InterPro" id="IPR057366">
    <property type="entry name" value="TRPM-like"/>
</dbReference>
<feature type="transmembrane region" description="Helical" evidence="9">
    <location>
        <begin position="893"/>
        <end position="912"/>
    </location>
</feature>
<feature type="domain" description="TRPM SLOG" evidence="10">
    <location>
        <begin position="112"/>
        <end position="361"/>
    </location>
</feature>
<keyword evidence="14" id="KW-1185">Reference proteome</keyword>
<dbReference type="EMBL" id="CAJNOM010000321">
    <property type="protein sequence ID" value="CAF1356313.1"/>
    <property type="molecule type" value="Genomic_DNA"/>
</dbReference>
<feature type="transmembrane region" description="Helical" evidence="9">
    <location>
        <begin position="792"/>
        <end position="814"/>
    </location>
</feature>
<dbReference type="GO" id="GO:0005886">
    <property type="term" value="C:plasma membrane"/>
    <property type="evidence" value="ECO:0007669"/>
    <property type="project" value="TreeGrafter"/>
</dbReference>
<dbReference type="Pfam" id="PF25508">
    <property type="entry name" value="TRPM2"/>
    <property type="match status" value="1"/>
</dbReference>
<feature type="coiled-coil region" evidence="8">
    <location>
        <begin position="1131"/>
        <end position="1158"/>
    </location>
</feature>
<proteinExistence type="predicted"/>
<feature type="transmembrane region" description="Helical" evidence="9">
    <location>
        <begin position="1016"/>
        <end position="1034"/>
    </location>
</feature>
<dbReference type="PANTHER" id="PTHR13800:SF12">
    <property type="entry name" value="TRANSIENT RECEPTOR POTENTIAL CATION CHANNEL SUBFAMILY M MEMBER-LIKE 2"/>
    <property type="match status" value="1"/>
</dbReference>
<feature type="transmembrane region" description="Helical" evidence="9">
    <location>
        <begin position="932"/>
        <end position="954"/>
    </location>
</feature>
<dbReference type="Pfam" id="PF18139">
    <property type="entry name" value="LSDAT_euk"/>
    <property type="match status" value="1"/>
</dbReference>
<comment type="caution">
    <text evidence="13">The sequence shown here is derived from an EMBL/GenBank/DDBJ whole genome shotgun (WGS) entry which is preliminary data.</text>
</comment>
<keyword evidence="8" id="KW-0175">Coiled coil</keyword>
<evidence type="ECO:0000256" key="7">
    <source>
        <dbReference type="ARBA" id="ARBA00023303"/>
    </source>
</evidence>
<keyword evidence="3 9" id="KW-0812">Transmembrane</keyword>
<dbReference type="Proteomes" id="UP000663877">
    <property type="component" value="Unassembled WGS sequence"/>
</dbReference>
<keyword evidence="4 9" id="KW-1133">Transmembrane helix</keyword>
<evidence type="ECO:0000256" key="3">
    <source>
        <dbReference type="ARBA" id="ARBA00022692"/>
    </source>
</evidence>
<evidence type="ECO:0000259" key="11">
    <source>
        <dbReference type="Pfam" id="PF25508"/>
    </source>
</evidence>
<evidence type="ECO:0000256" key="4">
    <source>
        <dbReference type="ARBA" id="ARBA00022989"/>
    </source>
</evidence>
<evidence type="ECO:0000256" key="6">
    <source>
        <dbReference type="ARBA" id="ARBA00023136"/>
    </source>
</evidence>
<dbReference type="AlphaFoldDB" id="A0A815HN37"/>
<evidence type="ECO:0000259" key="10">
    <source>
        <dbReference type="Pfam" id="PF18139"/>
    </source>
</evidence>
<feature type="transmembrane region" description="Helical" evidence="9">
    <location>
        <begin position="826"/>
        <end position="848"/>
    </location>
</feature>
<name>A0A815HN37_9BILA</name>
<dbReference type="Proteomes" id="UP000663832">
    <property type="component" value="Unassembled WGS sequence"/>
</dbReference>
<dbReference type="GO" id="GO:0099604">
    <property type="term" value="F:ligand-gated calcium channel activity"/>
    <property type="evidence" value="ECO:0007669"/>
    <property type="project" value="TreeGrafter"/>
</dbReference>
<organism evidence="13 14">
    <name type="scientific">Adineta steineri</name>
    <dbReference type="NCBI Taxonomy" id="433720"/>
    <lineage>
        <taxon>Eukaryota</taxon>
        <taxon>Metazoa</taxon>
        <taxon>Spiralia</taxon>
        <taxon>Gnathifera</taxon>
        <taxon>Rotifera</taxon>
        <taxon>Eurotatoria</taxon>
        <taxon>Bdelloidea</taxon>
        <taxon>Adinetida</taxon>
        <taxon>Adinetidae</taxon>
        <taxon>Adineta</taxon>
    </lineage>
</organism>
<evidence type="ECO:0000313" key="14">
    <source>
        <dbReference type="Proteomes" id="UP000663832"/>
    </source>
</evidence>
<evidence type="ECO:0000256" key="9">
    <source>
        <dbReference type="SAM" id="Phobius"/>
    </source>
</evidence>
<dbReference type="InterPro" id="IPR050927">
    <property type="entry name" value="TRPM"/>
</dbReference>
<evidence type="ECO:0000313" key="12">
    <source>
        <dbReference type="EMBL" id="CAF1160160.1"/>
    </source>
</evidence>
<evidence type="ECO:0000256" key="1">
    <source>
        <dbReference type="ARBA" id="ARBA00004141"/>
    </source>
</evidence>
<keyword evidence="7" id="KW-0407">Ion channel</keyword>
<feature type="transmembrane region" description="Helical" evidence="9">
    <location>
        <begin position="584"/>
        <end position="601"/>
    </location>
</feature>
<dbReference type="EMBL" id="CAJNOI010000177">
    <property type="protein sequence ID" value="CAF1160160.1"/>
    <property type="molecule type" value="Genomic_DNA"/>
</dbReference>
<comment type="subcellular location">
    <subcellularLocation>
        <location evidence="1">Membrane</location>
        <topology evidence="1">Multi-pass membrane protein</topology>
    </subcellularLocation>
</comment>
<evidence type="ECO:0000256" key="8">
    <source>
        <dbReference type="SAM" id="Coils"/>
    </source>
</evidence>